<dbReference type="EMBL" id="PCVG01000078">
    <property type="protein sequence ID" value="PIQ68145.1"/>
    <property type="molecule type" value="Genomic_DNA"/>
</dbReference>
<dbReference type="SUPFAM" id="SSF53756">
    <property type="entry name" value="UDP-Glycosyltransferase/glycogen phosphorylase"/>
    <property type="match status" value="1"/>
</dbReference>
<evidence type="ECO:0000256" key="2">
    <source>
        <dbReference type="SAM" id="Phobius"/>
    </source>
</evidence>
<protein>
    <submittedName>
        <fullName evidence="3">Trehalose-6-phosphate synthase</fullName>
    </submittedName>
</protein>
<dbReference type="AlphaFoldDB" id="A0A2H0KA91"/>
<dbReference type="GO" id="GO:0003825">
    <property type="term" value="F:alpha,alpha-trehalose-phosphate synthase (UDP-forming) activity"/>
    <property type="evidence" value="ECO:0007669"/>
    <property type="project" value="TreeGrafter"/>
</dbReference>
<dbReference type="GO" id="GO:0005992">
    <property type="term" value="P:trehalose biosynthetic process"/>
    <property type="evidence" value="ECO:0007669"/>
    <property type="project" value="InterPro"/>
</dbReference>
<dbReference type="CDD" id="cd03788">
    <property type="entry name" value="GT20_TPS"/>
    <property type="match status" value="1"/>
</dbReference>
<accession>A0A2H0KA91</accession>
<comment type="similarity">
    <text evidence="1">Belongs to the glycosyltransferase 20 family.</text>
</comment>
<dbReference type="Gene3D" id="3.40.50.2000">
    <property type="entry name" value="Glycogen Phosphorylase B"/>
    <property type="match status" value="2"/>
</dbReference>
<dbReference type="PANTHER" id="PTHR10788:SF106">
    <property type="entry name" value="BCDNA.GH08860"/>
    <property type="match status" value="1"/>
</dbReference>
<name>A0A2H0KA91_9BACT</name>
<evidence type="ECO:0000256" key="1">
    <source>
        <dbReference type="ARBA" id="ARBA00008799"/>
    </source>
</evidence>
<dbReference type="Pfam" id="PF00982">
    <property type="entry name" value="Glyco_transf_20"/>
    <property type="match status" value="1"/>
</dbReference>
<evidence type="ECO:0000313" key="4">
    <source>
        <dbReference type="Proteomes" id="UP000229342"/>
    </source>
</evidence>
<keyword evidence="2" id="KW-0812">Transmembrane</keyword>
<evidence type="ECO:0000313" key="3">
    <source>
        <dbReference type="EMBL" id="PIQ68145.1"/>
    </source>
</evidence>
<organism evidence="3 4">
    <name type="scientific">Candidatus Taylorbacteria bacterium CG11_big_fil_rev_8_21_14_0_20_46_11</name>
    <dbReference type="NCBI Taxonomy" id="1975025"/>
    <lineage>
        <taxon>Bacteria</taxon>
        <taxon>Candidatus Tayloriibacteriota</taxon>
    </lineage>
</organism>
<dbReference type="InterPro" id="IPR001830">
    <property type="entry name" value="Glyco_trans_20"/>
</dbReference>
<dbReference type="Proteomes" id="UP000229342">
    <property type="component" value="Unassembled WGS sequence"/>
</dbReference>
<comment type="caution">
    <text evidence="3">The sequence shown here is derived from an EMBL/GenBank/DDBJ whole genome shotgun (WGS) entry which is preliminary data.</text>
</comment>
<feature type="transmembrane region" description="Helical" evidence="2">
    <location>
        <begin position="6"/>
        <end position="24"/>
    </location>
</feature>
<keyword evidence="2" id="KW-0472">Membrane</keyword>
<keyword evidence="2" id="KW-1133">Transmembrane helix</keyword>
<proteinExistence type="inferred from homology"/>
<dbReference type="Gene3D" id="3.30.450.20">
    <property type="entry name" value="PAS domain"/>
    <property type="match status" value="1"/>
</dbReference>
<feature type="transmembrane region" description="Helical" evidence="2">
    <location>
        <begin position="170"/>
        <end position="189"/>
    </location>
</feature>
<reference evidence="3 4" key="1">
    <citation type="submission" date="2017-09" db="EMBL/GenBank/DDBJ databases">
        <title>Depth-based differentiation of microbial function through sediment-hosted aquifers and enrichment of novel symbionts in the deep terrestrial subsurface.</title>
        <authorList>
            <person name="Probst A.J."/>
            <person name="Ladd B."/>
            <person name="Jarett J.K."/>
            <person name="Geller-Mcgrath D.E."/>
            <person name="Sieber C.M."/>
            <person name="Emerson J.B."/>
            <person name="Anantharaman K."/>
            <person name="Thomas B.C."/>
            <person name="Malmstrom R."/>
            <person name="Stieglmeier M."/>
            <person name="Klingl A."/>
            <person name="Woyke T."/>
            <person name="Ryan C.M."/>
            <person name="Banfield J.F."/>
        </authorList>
    </citation>
    <scope>NUCLEOTIDE SEQUENCE [LARGE SCALE GENOMIC DNA]</scope>
    <source>
        <strain evidence="3">CG11_big_fil_rev_8_21_14_0_20_46_11</strain>
    </source>
</reference>
<sequence length="740" mass="83565">MKQILLITAGAIFAVSIVVFGLTYSQVNQERLTLSADLQYRTRILADSLKESVEPSYSKNSTTTLQRIVDKFADRERIVGLAVFNNRGVTLASSKDIPERIINNPDFVFSSLDTGTASGLFETIGRNSRFLFVSPLFENNTVSGALVIVQDSSYIDTAVIDIWKRSVVRLLVQIFVFTIAIVLLARWALYNVLNRFADSVKSARMNRGSKPAMSGPSFLKPLASEISKMHMSLTQARFAASEEARMRLEKLDSPWTSERLSEFIKASVKDRKIFVISNREPYIHQKTKNEISVSVPASGMVTALEPIIEACGGMWIAWGSGGADKETADTNGKIAVPPDDPRYTLKRVWLTEKEVRGYYVGFGNEALWPLCHMAHTRPVFRKENWTEYKRVNAKFAESVLAEIKNVSQPIILVQDFHLALLPQLIKEKRPDAQIGIFWHIPWPSAEHFSICPWRKELLTGMLGADVVGFHTQQYCNNFMDTVGKEVESLIDLEQFAITRDEHRSFIKPFPISIAFTSTAEVEGADEKPGREILAEFGVHTPLLGLGVDRLDYTKGIVERFKGIEYFLEKFPAYKERFTFLQIAPVSRAEAATYQAYALAVTVEAERINQKFGTRDWKPIVLHMKHHPHNVLYKLYRLADLCLVTSLHDGMNLVAKEFVAARTDEHGVLILSNFTGASRDLKGALLINPYSAEDTAEAINVSLTMPGNEQRRRMKLMRDTVKNYNVYRWSAEFIKALISLE</sequence>
<gene>
    <name evidence="3" type="ORF">COV91_05745</name>
</gene>
<dbReference type="PANTHER" id="PTHR10788">
    <property type="entry name" value="TREHALOSE-6-PHOSPHATE SYNTHASE"/>
    <property type="match status" value="1"/>
</dbReference>